<accession>A0A382AU42</accession>
<dbReference type="InterPro" id="IPR006311">
    <property type="entry name" value="TAT_signal"/>
</dbReference>
<dbReference type="AlphaFoldDB" id="A0A382AU42"/>
<feature type="non-terminal residue" evidence="1">
    <location>
        <position position="1"/>
    </location>
</feature>
<name>A0A382AU42_9ZZZZ</name>
<protein>
    <recommendedName>
        <fullName evidence="2">DUF1501 domain-containing protein</fullName>
    </recommendedName>
</protein>
<feature type="non-terminal residue" evidence="1">
    <location>
        <position position="104"/>
    </location>
</feature>
<reference evidence="1" key="1">
    <citation type="submission" date="2018-05" db="EMBL/GenBank/DDBJ databases">
        <authorList>
            <person name="Lanie J.A."/>
            <person name="Ng W.-L."/>
            <person name="Kazmierczak K.M."/>
            <person name="Andrzejewski T.M."/>
            <person name="Davidsen T.M."/>
            <person name="Wayne K.J."/>
            <person name="Tettelin H."/>
            <person name="Glass J.I."/>
            <person name="Rusch D."/>
            <person name="Podicherti R."/>
            <person name="Tsui H.-C.T."/>
            <person name="Winkler M.E."/>
        </authorList>
    </citation>
    <scope>NUCLEOTIDE SEQUENCE</scope>
</reference>
<dbReference type="PROSITE" id="PS51318">
    <property type="entry name" value="TAT"/>
    <property type="match status" value="1"/>
</dbReference>
<proteinExistence type="predicted"/>
<dbReference type="EMBL" id="UINC01026824">
    <property type="protein sequence ID" value="SVB04979.1"/>
    <property type="molecule type" value="Genomic_DNA"/>
</dbReference>
<gene>
    <name evidence="1" type="ORF">METZ01_LOCUS157833</name>
</gene>
<evidence type="ECO:0000313" key="1">
    <source>
        <dbReference type="EMBL" id="SVB04979.1"/>
    </source>
</evidence>
<sequence>VLRITSNQLVQNCEGSSRREFLRIGALGLGGLTLPHLLATRAAAGEGSDILTGKSVVMLNLQGGPTHIETFDPKMTAPGEYRAMFGETKTTLPGVTFGSHFPML</sequence>
<evidence type="ECO:0008006" key="2">
    <source>
        <dbReference type="Google" id="ProtNLM"/>
    </source>
</evidence>
<organism evidence="1">
    <name type="scientific">marine metagenome</name>
    <dbReference type="NCBI Taxonomy" id="408172"/>
    <lineage>
        <taxon>unclassified sequences</taxon>
        <taxon>metagenomes</taxon>
        <taxon>ecological metagenomes</taxon>
    </lineage>
</organism>